<dbReference type="PANTHER" id="PTHR25462">
    <property type="entry name" value="BONUS, ISOFORM C-RELATED"/>
    <property type="match status" value="1"/>
</dbReference>
<sequence length="379" mass="45309">MTCDLCDEAVQQFCNTCQVNLCVDCISKHVDTLKFQSHDIVHFKSRNIPLVSTQCRGHPGQKCEAYCRQCQIPVCIKCLIGPHKGHDVEELSFSIKNRELEVNSGTEENDSQLISKYHTDFRDNSVQVQIEYDTIEDENEMPDYLWHHEESDYLWHHEESDYLWHHEESDYLRHHEETDYLWHHEESDYLWHHEESDYLWHHEESDYLRQHEESDNLPHHEESDYLRHYEESDNLRHHEESDYMGQQETVEETKNFDFGSLVHTIKDIDLAAPQPNCSRGQNRNSDKMQKGHRHGDFRVFHRDSKHMHHRSKRNKHRGNKYKGPPTHCDVRNPFSPEWRENSIQYSQRGSRIPRAAPRCKLNAGFDQVRQVHRVPTARK</sequence>
<name>A0A8B8B6H4_CRAVI</name>
<keyword evidence="4" id="KW-1185">Reference proteome</keyword>
<feature type="domain" description="B box-type" evidence="3">
    <location>
        <begin position="1"/>
        <end position="43"/>
    </location>
</feature>
<feature type="region of interest" description="Disordered" evidence="2">
    <location>
        <begin position="304"/>
        <end position="335"/>
    </location>
</feature>
<keyword evidence="1" id="KW-0863">Zinc-finger</keyword>
<keyword evidence="1" id="KW-0862">Zinc</keyword>
<dbReference type="RefSeq" id="XP_022298304.1">
    <property type="nucleotide sequence ID" value="XM_022442596.1"/>
</dbReference>
<proteinExistence type="predicted"/>
<dbReference type="PROSITE" id="PS50119">
    <property type="entry name" value="ZF_BBOX"/>
    <property type="match status" value="2"/>
</dbReference>
<evidence type="ECO:0000313" key="4">
    <source>
        <dbReference type="Proteomes" id="UP000694844"/>
    </source>
</evidence>
<accession>A0A8B8B6H4</accession>
<feature type="compositionally biased region" description="Basic residues" evidence="2">
    <location>
        <begin position="304"/>
        <end position="320"/>
    </location>
</feature>
<feature type="domain" description="B box-type" evidence="3">
    <location>
        <begin position="55"/>
        <end position="91"/>
    </location>
</feature>
<dbReference type="GO" id="GO:0061630">
    <property type="term" value="F:ubiquitin protein ligase activity"/>
    <property type="evidence" value="ECO:0007669"/>
    <property type="project" value="TreeGrafter"/>
</dbReference>
<reference evidence="5" key="1">
    <citation type="submission" date="2025-08" db="UniProtKB">
        <authorList>
            <consortium name="RefSeq"/>
        </authorList>
    </citation>
    <scope>IDENTIFICATION</scope>
    <source>
        <tissue evidence="5">Whole sample</tissue>
    </source>
</reference>
<dbReference type="CDD" id="cd19756">
    <property type="entry name" value="Bbox2"/>
    <property type="match status" value="1"/>
</dbReference>
<dbReference type="Gene3D" id="3.30.160.60">
    <property type="entry name" value="Classic Zinc Finger"/>
    <property type="match status" value="1"/>
</dbReference>
<evidence type="ECO:0000313" key="5">
    <source>
        <dbReference type="RefSeq" id="XP_022298304.1"/>
    </source>
</evidence>
<dbReference type="GeneID" id="111107407"/>
<dbReference type="AlphaFoldDB" id="A0A8B8B6H4"/>
<feature type="region of interest" description="Disordered" evidence="2">
    <location>
        <begin position="272"/>
        <end position="292"/>
    </location>
</feature>
<dbReference type="GO" id="GO:0008270">
    <property type="term" value="F:zinc ion binding"/>
    <property type="evidence" value="ECO:0007669"/>
    <property type="project" value="UniProtKB-KW"/>
</dbReference>
<organism evidence="4 5">
    <name type="scientific">Crassostrea virginica</name>
    <name type="common">Eastern oyster</name>
    <dbReference type="NCBI Taxonomy" id="6565"/>
    <lineage>
        <taxon>Eukaryota</taxon>
        <taxon>Metazoa</taxon>
        <taxon>Spiralia</taxon>
        <taxon>Lophotrochozoa</taxon>
        <taxon>Mollusca</taxon>
        <taxon>Bivalvia</taxon>
        <taxon>Autobranchia</taxon>
        <taxon>Pteriomorphia</taxon>
        <taxon>Ostreida</taxon>
        <taxon>Ostreoidea</taxon>
        <taxon>Ostreidae</taxon>
        <taxon>Crassostrea</taxon>
    </lineage>
</organism>
<evidence type="ECO:0000259" key="3">
    <source>
        <dbReference type="PROSITE" id="PS50119"/>
    </source>
</evidence>
<dbReference type="Proteomes" id="UP000694844">
    <property type="component" value="Chromosome 8"/>
</dbReference>
<gene>
    <name evidence="5" type="primary">LOC111107407</name>
</gene>
<evidence type="ECO:0000256" key="2">
    <source>
        <dbReference type="SAM" id="MobiDB-lite"/>
    </source>
</evidence>
<dbReference type="InterPro" id="IPR047153">
    <property type="entry name" value="TRIM45/56/19-like"/>
</dbReference>
<dbReference type="PANTHER" id="PTHR25462:SF296">
    <property type="entry name" value="MEIOTIC P26, ISOFORM F"/>
    <property type="match status" value="1"/>
</dbReference>
<protein>
    <submittedName>
        <fullName evidence="5">G-box-binding factor-like</fullName>
    </submittedName>
</protein>
<dbReference type="OrthoDB" id="5800423at2759"/>
<keyword evidence="1" id="KW-0479">Metal-binding</keyword>
<evidence type="ECO:0000256" key="1">
    <source>
        <dbReference type="PROSITE-ProRule" id="PRU00024"/>
    </source>
</evidence>
<dbReference type="Pfam" id="PF00643">
    <property type="entry name" value="zf-B_box"/>
    <property type="match status" value="1"/>
</dbReference>
<dbReference type="SUPFAM" id="SSF57845">
    <property type="entry name" value="B-box zinc-binding domain"/>
    <property type="match status" value="1"/>
</dbReference>
<dbReference type="KEGG" id="cvn:111107407"/>
<dbReference type="InterPro" id="IPR000315">
    <property type="entry name" value="Znf_B-box"/>
</dbReference>